<dbReference type="GO" id="GO:0005762">
    <property type="term" value="C:mitochondrial large ribosomal subunit"/>
    <property type="evidence" value="ECO:0007669"/>
    <property type="project" value="TreeGrafter"/>
</dbReference>
<evidence type="ECO:0000256" key="8">
    <source>
        <dbReference type="SAM" id="MobiDB-lite"/>
    </source>
</evidence>
<evidence type="ECO:0000256" key="4">
    <source>
        <dbReference type="ARBA" id="ARBA00022980"/>
    </source>
</evidence>
<evidence type="ECO:0000313" key="12">
    <source>
        <dbReference type="Proteomes" id="UP000298390"/>
    </source>
</evidence>
<evidence type="ECO:0000256" key="3">
    <source>
        <dbReference type="ARBA" id="ARBA00022946"/>
    </source>
</evidence>
<keyword evidence="5" id="KW-0496">Mitochondrion</keyword>
<comment type="subcellular location">
    <subcellularLocation>
        <location evidence="1">Mitochondrion</location>
    </subcellularLocation>
</comment>
<dbReference type="EMBL" id="SEKV01000861">
    <property type="protein sequence ID" value="TFY53168.1"/>
    <property type="molecule type" value="Genomic_DNA"/>
</dbReference>
<dbReference type="InterPro" id="IPR040008">
    <property type="entry name" value="Ribosomal_mL46"/>
</dbReference>
<name>A0A4Y9XTR9_9APHY</name>
<keyword evidence="6" id="KW-0687">Ribonucleoprotein</keyword>
<dbReference type="Pfam" id="PF11788">
    <property type="entry name" value="MRP-L46"/>
    <property type="match status" value="1"/>
</dbReference>
<dbReference type="PANTHER" id="PTHR13124:SF12">
    <property type="entry name" value="LARGE RIBOSOMAL SUBUNIT PROTEIN ML46"/>
    <property type="match status" value="1"/>
</dbReference>
<organism evidence="11 12">
    <name type="scientific">Rhodofomes roseus</name>
    <dbReference type="NCBI Taxonomy" id="34475"/>
    <lineage>
        <taxon>Eukaryota</taxon>
        <taxon>Fungi</taxon>
        <taxon>Dikarya</taxon>
        <taxon>Basidiomycota</taxon>
        <taxon>Agaricomycotina</taxon>
        <taxon>Agaricomycetes</taxon>
        <taxon>Polyporales</taxon>
        <taxon>Rhodofomes</taxon>
    </lineage>
</organism>
<evidence type="ECO:0000313" key="10">
    <source>
        <dbReference type="EMBL" id="KAH9828636.1"/>
    </source>
</evidence>
<dbReference type="OrthoDB" id="414075at2759"/>
<reference evidence="10 13" key="2">
    <citation type="journal article" date="2021" name="Environ. Microbiol.">
        <title>Gene family expansions and transcriptome signatures uncover fungal adaptations to wood decay.</title>
        <authorList>
            <person name="Hage H."/>
            <person name="Miyauchi S."/>
            <person name="Viragh M."/>
            <person name="Drula E."/>
            <person name="Min B."/>
            <person name="Chaduli D."/>
            <person name="Navarro D."/>
            <person name="Favel A."/>
            <person name="Norest M."/>
            <person name="Lesage-Meessen L."/>
            <person name="Balint B."/>
            <person name="Merenyi Z."/>
            <person name="de Eugenio L."/>
            <person name="Morin E."/>
            <person name="Martinez A.T."/>
            <person name="Baldrian P."/>
            <person name="Stursova M."/>
            <person name="Martinez M.J."/>
            <person name="Novotny C."/>
            <person name="Magnuson J.K."/>
            <person name="Spatafora J.W."/>
            <person name="Maurice S."/>
            <person name="Pangilinan J."/>
            <person name="Andreopoulos W."/>
            <person name="LaButti K."/>
            <person name="Hundley H."/>
            <person name="Na H."/>
            <person name="Kuo A."/>
            <person name="Barry K."/>
            <person name="Lipzen A."/>
            <person name="Henrissat B."/>
            <person name="Riley R."/>
            <person name="Ahrendt S."/>
            <person name="Nagy L.G."/>
            <person name="Grigoriev I.V."/>
            <person name="Martin F."/>
            <person name="Rosso M.N."/>
        </authorList>
    </citation>
    <scope>NUCLEOTIDE SEQUENCE [LARGE SCALE GENOMIC DNA]</scope>
    <source>
        <strain evidence="10 13">CIRM-BRFM 1785</strain>
    </source>
</reference>
<dbReference type="Proteomes" id="UP000298390">
    <property type="component" value="Unassembled WGS sequence"/>
</dbReference>
<dbReference type="InterPro" id="IPR000086">
    <property type="entry name" value="NUDIX_hydrolase_dom"/>
</dbReference>
<feature type="region of interest" description="Disordered" evidence="8">
    <location>
        <begin position="29"/>
        <end position="52"/>
    </location>
</feature>
<dbReference type="InterPro" id="IPR015797">
    <property type="entry name" value="NUDIX_hydrolase-like_dom_sf"/>
</dbReference>
<dbReference type="Pfam" id="PF00293">
    <property type="entry name" value="NUDIX"/>
    <property type="match status" value="1"/>
</dbReference>
<gene>
    <name evidence="10" type="ORF">C8Q71DRAFT_844427</name>
    <name evidence="11" type="ORF">EVJ58_g9600</name>
</gene>
<evidence type="ECO:0000256" key="7">
    <source>
        <dbReference type="ARBA" id="ARBA00035190"/>
    </source>
</evidence>
<dbReference type="Gene3D" id="3.90.79.10">
    <property type="entry name" value="Nucleoside Triphosphate Pyrophosphohydrolase"/>
    <property type="match status" value="1"/>
</dbReference>
<dbReference type="GeneID" id="72007320"/>
<comment type="caution">
    <text evidence="11">The sequence shown here is derived from an EMBL/GenBank/DDBJ whole genome shotgun (WGS) entry which is preliminary data.</text>
</comment>
<feature type="compositionally biased region" description="Low complexity" evidence="8">
    <location>
        <begin position="32"/>
        <end position="52"/>
    </location>
</feature>
<dbReference type="GO" id="GO:0003735">
    <property type="term" value="F:structural constituent of ribosome"/>
    <property type="evidence" value="ECO:0007669"/>
    <property type="project" value="InterPro"/>
</dbReference>
<evidence type="ECO:0000256" key="1">
    <source>
        <dbReference type="ARBA" id="ARBA00004173"/>
    </source>
</evidence>
<comment type="similarity">
    <text evidence="2">Belongs to the mitochondrion-specific ribosomal protein mL46 family.</text>
</comment>
<dbReference type="InterPro" id="IPR033650">
    <property type="entry name" value="Ribosomal_mL46_NUDIX"/>
</dbReference>
<dbReference type="EMBL" id="JADCUA010000052">
    <property type="protein sequence ID" value="KAH9828636.1"/>
    <property type="molecule type" value="Genomic_DNA"/>
</dbReference>
<dbReference type="PANTHER" id="PTHR13124">
    <property type="entry name" value="39S RIBOSOMAL PROTEIN L46, MITOCHONDRIAL PRECURSOR-RELATED"/>
    <property type="match status" value="1"/>
</dbReference>
<protein>
    <recommendedName>
        <fullName evidence="7">Large ribosomal subunit protein mL46</fullName>
    </recommendedName>
</protein>
<evidence type="ECO:0000259" key="9">
    <source>
        <dbReference type="PROSITE" id="PS51462"/>
    </source>
</evidence>
<dbReference type="InterPro" id="IPR021757">
    <property type="entry name" value="Ribosomal_mL46_N"/>
</dbReference>
<keyword evidence="13" id="KW-1185">Reference proteome</keyword>
<feature type="domain" description="Nudix hydrolase" evidence="9">
    <location>
        <begin position="116"/>
        <end position="290"/>
    </location>
</feature>
<reference evidence="11 12" key="1">
    <citation type="submission" date="2019-01" db="EMBL/GenBank/DDBJ databases">
        <title>Genome sequencing of the rare red list fungi Fomitopsis rosea.</title>
        <authorList>
            <person name="Buettner E."/>
            <person name="Kellner H."/>
        </authorList>
    </citation>
    <scope>NUCLEOTIDE SEQUENCE [LARGE SCALE GENOMIC DNA]</scope>
    <source>
        <strain evidence="11 12">DSM 105464</strain>
    </source>
</reference>
<dbReference type="AlphaFoldDB" id="A0A4Y9XTR9"/>
<keyword evidence="4 10" id="KW-0689">Ribosomal protein</keyword>
<dbReference type="PROSITE" id="PS51462">
    <property type="entry name" value="NUDIX"/>
    <property type="match status" value="1"/>
</dbReference>
<dbReference type="Proteomes" id="UP000814176">
    <property type="component" value="Unassembled WGS sequence"/>
</dbReference>
<keyword evidence="3" id="KW-0809">Transit peptide</keyword>
<evidence type="ECO:0000256" key="2">
    <source>
        <dbReference type="ARBA" id="ARBA00009070"/>
    </source>
</evidence>
<evidence type="ECO:0000256" key="6">
    <source>
        <dbReference type="ARBA" id="ARBA00023274"/>
    </source>
</evidence>
<proteinExistence type="inferred from homology"/>
<evidence type="ECO:0000313" key="11">
    <source>
        <dbReference type="EMBL" id="TFY53168.1"/>
    </source>
</evidence>
<evidence type="ECO:0000256" key="5">
    <source>
        <dbReference type="ARBA" id="ARBA00023128"/>
    </source>
</evidence>
<dbReference type="STRING" id="34475.A0A4Y9XTR9"/>
<sequence>MWSRNALACCSKQSRAACAQLRSRTLATVTDAAGPSSAPTSTPKASPSRSSKASIQAAVVLNRSPIITRTPNPLERAYYAYQSRIQRALFNPFPDEFYFRPGSILEGQFNAEEKQREKLAFGGPSVKEKPIQTLVDSDDQVGKQQQQPMPRIHEADIKGDVRSLDRQMERNLYLLVHGKDSAGKDVWRFPQGGVEEGQALHQAAERDLYAECGEDMDTWVVSRKPIGVMEPSSASASSPQAYVFFYKAHILAGQATPNGKTVKDLAWLTKEEIESRVDQQYWASVKDMLSDS</sequence>
<accession>A0A4Y9XTR9</accession>
<dbReference type="CDD" id="cd04661">
    <property type="entry name" value="NUDIX_MRP_L46"/>
    <property type="match status" value="1"/>
</dbReference>
<evidence type="ECO:0000313" key="13">
    <source>
        <dbReference type="Proteomes" id="UP000814176"/>
    </source>
</evidence>
<dbReference type="SUPFAM" id="SSF55811">
    <property type="entry name" value="Nudix"/>
    <property type="match status" value="1"/>
</dbReference>
<dbReference type="RefSeq" id="XP_047772307.1">
    <property type="nucleotide sequence ID" value="XM_047926588.1"/>
</dbReference>